<evidence type="ECO:0000313" key="10">
    <source>
        <dbReference type="Proteomes" id="UP000694580"/>
    </source>
</evidence>
<feature type="domain" description="Ig-like" evidence="8">
    <location>
        <begin position="6"/>
        <end position="112"/>
    </location>
</feature>
<organism evidence="9 10">
    <name type="scientific">Denticeps clupeoides</name>
    <name type="common">denticle herring</name>
    <dbReference type="NCBI Taxonomy" id="299321"/>
    <lineage>
        <taxon>Eukaryota</taxon>
        <taxon>Metazoa</taxon>
        <taxon>Chordata</taxon>
        <taxon>Craniata</taxon>
        <taxon>Vertebrata</taxon>
        <taxon>Euteleostomi</taxon>
        <taxon>Actinopterygii</taxon>
        <taxon>Neopterygii</taxon>
        <taxon>Teleostei</taxon>
        <taxon>Clupei</taxon>
        <taxon>Clupeiformes</taxon>
        <taxon>Denticipitoidei</taxon>
        <taxon>Denticipitidae</taxon>
        <taxon>Denticeps</taxon>
    </lineage>
</organism>
<dbReference type="SMART" id="SM00408">
    <property type="entry name" value="IGc2"/>
    <property type="match status" value="2"/>
</dbReference>
<dbReference type="PROSITE" id="PS50835">
    <property type="entry name" value="IG_LIKE"/>
    <property type="match status" value="2"/>
</dbReference>
<dbReference type="AlphaFoldDB" id="A0AAY4AQA8"/>
<evidence type="ECO:0000256" key="1">
    <source>
        <dbReference type="ARBA" id="ARBA00004479"/>
    </source>
</evidence>
<feature type="signal peptide" evidence="7">
    <location>
        <begin position="1"/>
        <end position="24"/>
    </location>
</feature>
<gene>
    <name evidence="9" type="primary">TMIGD1</name>
</gene>
<keyword evidence="10" id="KW-1185">Reference proteome</keyword>
<accession>A0AAY4AQA8</accession>
<evidence type="ECO:0000256" key="3">
    <source>
        <dbReference type="ARBA" id="ARBA00023157"/>
    </source>
</evidence>
<evidence type="ECO:0000256" key="5">
    <source>
        <dbReference type="ARBA" id="ARBA00023319"/>
    </source>
</evidence>
<dbReference type="GO" id="GO:0050839">
    <property type="term" value="F:cell adhesion molecule binding"/>
    <property type="evidence" value="ECO:0007669"/>
    <property type="project" value="TreeGrafter"/>
</dbReference>
<dbReference type="InterPro" id="IPR003598">
    <property type="entry name" value="Ig_sub2"/>
</dbReference>
<dbReference type="GeneID" id="114792941"/>
<dbReference type="InterPro" id="IPR013098">
    <property type="entry name" value="Ig_I-set"/>
</dbReference>
<dbReference type="GO" id="GO:0005911">
    <property type="term" value="C:cell-cell junction"/>
    <property type="evidence" value="ECO:0007669"/>
    <property type="project" value="TreeGrafter"/>
</dbReference>
<protein>
    <recommendedName>
        <fullName evidence="8">Ig-like domain-containing protein</fullName>
    </recommendedName>
</protein>
<dbReference type="Ensembl" id="ENSDCDT00010010025.1">
    <property type="protein sequence ID" value="ENSDCDP00010009541.1"/>
    <property type="gene ID" value="ENSDCDG00010004261.1"/>
</dbReference>
<dbReference type="GeneTree" id="ENSGT00510000048311"/>
<dbReference type="SUPFAM" id="SSF48726">
    <property type="entry name" value="Immunoglobulin"/>
    <property type="match status" value="2"/>
</dbReference>
<keyword evidence="2 6" id="KW-0472">Membrane</keyword>
<dbReference type="Gene3D" id="2.60.40.10">
    <property type="entry name" value="Immunoglobulins"/>
    <property type="match status" value="2"/>
</dbReference>
<dbReference type="GO" id="GO:0098609">
    <property type="term" value="P:cell-cell adhesion"/>
    <property type="evidence" value="ECO:0007669"/>
    <property type="project" value="TreeGrafter"/>
</dbReference>
<dbReference type="PANTHER" id="PTHR11640:SF164">
    <property type="entry name" value="MAM DOMAIN-CONTAINING GLYCOSYLPHOSPHATIDYLINOSITOL ANCHOR PROTEIN 1"/>
    <property type="match status" value="1"/>
</dbReference>
<feature type="domain" description="Ig-like" evidence="8">
    <location>
        <begin position="117"/>
        <end position="207"/>
    </location>
</feature>
<dbReference type="InterPro" id="IPR013151">
    <property type="entry name" value="Immunoglobulin_dom"/>
</dbReference>
<feature type="transmembrane region" description="Helical" evidence="6">
    <location>
        <begin position="215"/>
        <end position="237"/>
    </location>
</feature>
<dbReference type="InterPro" id="IPR013783">
    <property type="entry name" value="Ig-like_fold"/>
</dbReference>
<keyword evidence="7" id="KW-0732">Signal</keyword>
<evidence type="ECO:0000256" key="7">
    <source>
        <dbReference type="SAM" id="SignalP"/>
    </source>
</evidence>
<keyword evidence="4" id="KW-0325">Glycoprotein</keyword>
<keyword evidence="5" id="KW-0393">Immunoglobulin domain</keyword>
<dbReference type="Proteomes" id="UP000694580">
    <property type="component" value="Chromosome 6"/>
</dbReference>
<evidence type="ECO:0000313" key="9">
    <source>
        <dbReference type="Ensembl" id="ENSDCDP00010009541.1"/>
    </source>
</evidence>
<dbReference type="InterPro" id="IPR036179">
    <property type="entry name" value="Ig-like_dom_sf"/>
</dbReference>
<reference evidence="9" key="2">
    <citation type="submission" date="2025-08" db="UniProtKB">
        <authorList>
            <consortium name="Ensembl"/>
        </authorList>
    </citation>
    <scope>IDENTIFICATION</scope>
</reference>
<feature type="chain" id="PRO_5044227277" description="Ig-like domain-containing protein" evidence="7">
    <location>
        <begin position="25"/>
        <end position="247"/>
    </location>
</feature>
<evidence type="ECO:0000256" key="2">
    <source>
        <dbReference type="ARBA" id="ARBA00023136"/>
    </source>
</evidence>
<proteinExistence type="predicted"/>
<reference evidence="9 10" key="1">
    <citation type="submission" date="2020-06" db="EMBL/GenBank/DDBJ databases">
        <authorList>
            <consortium name="Wellcome Sanger Institute Data Sharing"/>
        </authorList>
    </citation>
    <scope>NUCLEOTIDE SEQUENCE [LARGE SCALE GENOMIC DNA]</scope>
</reference>
<dbReference type="Pfam" id="PF00047">
    <property type="entry name" value="ig"/>
    <property type="match status" value="1"/>
</dbReference>
<evidence type="ECO:0000256" key="6">
    <source>
        <dbReference type="SAM" id="Phobius"/>
    </source>
</evidence>
<dbReference type="InterPro" id="IPR003599">
    <property type="entry name" value="Ig_sub"/>
</dbReference>
<sequence>MNMKEPERLFLITLLFCWVDETAAVTVHSDPAGDGGVVQIELEATVSFTCLAPSGGGELQWFRNKALVDLKEGNREERSHLCVWPVTREDNGAIFRCQLKNDASVNSSVQLEVLYAPQLNGTEQVSVKEESEAELSCDSRANPPVTVVWRFEGRMLDLSSGGYIATNNGVTARLTIPKVIRANHQGLYTCVLDSDIYGQRMKSFQLSVDDKTMKFPLEAIIAGLVVVLCTAALAVVSRWKRIVKCCK</sequence>
<dbReference type="GO" id="GO:0005886">
    <property type="term" value="C:plasma membrane"/>
    <property type="evidence" value="ECO:0007669"/>
    <property type="project" value="TreeGrafter"/>
</dbReference>
<dbReference type="InterPro" id="IPR051275">
    <property type="entry name" value="Cell_adhesion_signaling"/>
</dbReference>
<evidence type="ECO:0000256" key="4">
    <source>
        <dbReference type="ARBA" id="ARBA00023180"/>
    </source>
</evidence>
<dbReference type="InterPro" id="IPR007110">
    <property type="entry name" value="Ig-like_dom"/>
</dbReference>
<keyword evidence="6" id="KW-0812">Transmembrane</keyword>
<keyword evidence="3" id="KW-1015">Disulfide bond</keyword>
<dbReference type="CDD" id="cd00096">
    <property type="entry name" value="Ig"/>
    <property type="match status" value="1"/>
</dbReference>
<keyword evidence="6" id="KW-1133">Transmembrane helix</keyword>
<dbReference type="RefSeq" id="XP_028840322.1">
    <property type="nucleotide sequence ID" value="XM_028984489.1"/>
</dbReference>
<name>A0AAY4AQA8_9TELE</name>
<reference evidence="9" key="3">
    <citation type="submission" date="2025-09" db="UniProtKB">
        <authorList>
            <consortium name="Ensembl"/>
        </authorList>
    </citation>
    <scope>IDENTIFICATION</scope>
</reference>
<dbReference type="Pfam" id="PF07679">
    <property type="entry name" value="I-set"/>
    <property type="match status" value="1"/>
</dbReference>
<dbReference type="SMART" id="SM00409">
    <property type="entry name" value="IG"/>
    <property type="match status" value="2"/>
</dbReference>
<dbReference type="PANTHER" id="PTHR11640">
    <property type="entry name" value="NEPHRIN"/>
    <property type="match status" value="1"/>
</dbReference>
<evidence type="ECO:0000259" key="8">
    <source>
        <dbReference type="PROSITE" id="PS50835"/>
    </source>
</evidence>
<comment type="subcellular location">
    <subcellularLocation>
        <location evidence="1">Membrane</location>
        <topology evidence="1">Single-pass type I membrane protein</topology>
    </subcellularLocation>
</comment>